<name>F9VWU9_9ACTN</name>
<protein>
    <recommendedName>
        <fullName evidence="5">Serine/threonine protein kinase</fullName>
    </recommendedName>
</protein>
<dbReference type="AlphaFoldDB" id="F9VWU9"/>
<dbReference type="Proteomes" id="UP000003558">
    <property type="component" value="Unassembled WGS sequence"/>
</dbReference>
<feature type="compositionally biased region" description="Gly residues" evidence="1">
    <location>
        <begin position="21"/>
        <end position="31"/>
    </location>
</feature>
<reference evidence="3 4" key="1">
    <citation type="submission" date="2011-05" db="EMBL/GenBank/DDBJ databases">
        <title>Whole genome shotgun sequence of Gordonia alkanivorans NBRC 16433.</title>
        <authorList>
            <person name="Hosoyama A."/>
            <person name="Nakamura S."/>
            <person name="Takarada H."/>
            <person name="Tsuchikane K."/>
            <person name="Yamazaki S."/>
            <person name="Fujita N."/>
        </authorList>
    </citation>
    <scope>NUCLEOTIDE SEQUENCE [LARGE SCALE GENOMIC DNA]</scope>
    <source>
        <strain evidence="3 4">NBRC 16433</strain>
    </source>
</reference>
<evidence type="ECO:0008006" key="5">
    <source>
        <dbReference type="Google" id="ProtNLM"/>
    </source>
</evidence>
<accession>F9VWU9</accession>
<feature type="compositionally biased region" description="Low complexity" evidence="1">
    <location>
        <begin position="80"/>
        <end position="110"/>
    </location>
</feature>
<gene>
    <name evidence="3" type="ORF">GOALK_067_00470</name>
</gene>
<feature type="region of interest" description="Disordered" evidence="1">
    <location>
        <begin position="80"/>
        <end position="128"/>
    </location>
</feature>
<feature type="region of interest" description="Disordered" evidence="1">
    <location>
        <begin position="1"/>
        <end position="42"/>
    </location>
</feature>
<dbReference type="EMBL" id="BACI01000067">
    <property type="protein sequence ID" value="GAA13088.1"/>
    <property type="molecule type" value="Genomic_DNA"/>
</dbReference>
<dbReference type="RefSeq" id="WP_006359208.1">
    <property type="nucleotide sequence ID" value="NZ_BACI01000067.1"/>
</dbReference>
<feature type="compositionally biased region" description="Pro residues" evidence="1">
    <location>
        <begin position="111"/>
        <end position="121"/>
    </location>
</feature>
<sequence length="227" mass="23196">MTYPPDGSGGYPPGGYPPGGYPGAYGPGGHPQGPPPPPPRSPWTSPAVLVAIGAGILLVVAGVLAAFLLIPADEESSDEVAASSTTSELPTVTSTVTQSPPTTQTTITTTPSPPTNRPAPPVAGADWQGFVTGPRCNAADDPAVAIGQTSRSRVVICQVGNQTGRWYYKGQAPEGGIELQFPTRVGNTFEARNGAVRYLVSPSSLTIVEGGSVLANEPMLAYWSSPG</sequence>
<feature type="transmembrane region" description="Helical" evidence="2">
    <location>
        <begin position="47"/>
        <end position="70"/>
    </location>
</feature>
<organism evidence="3 4">
    <name type="scientific">Gordonia alkanivorans NBRC 16433</name>
    <dbReference type="NCBI Taxonomy" id="1027371"/>
    <lineage>
        <taxon>Bacteria</taxon>
        <taxon>Bacillati</taxon>
        <taxon>Actinomycetota</taxon>
        <taxon>Actinomycetes</taxon>
        <taxon>Mycobacteriales</taxon>
        <taxon>Gordoniaceae</taxon>
        <taxon>Gordonia</taxon>
    </lineage>
</organism>
<feature type="compositionally biased region" description="Pro residues" evidence="1">
    <location>
        <begin position="32"/>
        <end position="41"/>
    </location>
</feature>
<dbReference type="STRING" id="1027371.GOALK_067_00470"/>
<comment type="caution">
    <text evidence="3">The sequence shown here is derived from an EMBL/GenBank/DDBJ whole genome shotgun (WGS) entry which is preliminary data.</text>
</comment>
<keyword evidence="2" id="KW-0472">Membrane</keyword>
<evidence type="ECO:0000313" key="4">
    <source>
        <dbReference type="Proteomes" id="UP000003558"/>
    </source>
</evidence>
<evidence type="ECO:0000313" key="3">
    <source>
        <dbReference type="EMBL" id="GAA13088.1"/>
    </source>
</evidence>
<keyword evidence="2" id="KW-0812">Transmembrane</keyword>
<keyword evidence="2" id="KW-1133">Transmembrane helix</keyword>
<dbReference type="eggNOG" id="COG0515">
    <property type="taxonomic scope" value="Bacteria"/>
</dbReference>
<evidence type="ECO:0000256" key="1">
    <source>
        <dbReference type="SAM" id="MobiDB-lite"/>
    </source>
</evidence>
<evidence type="ECO:0000256" key="2">
    <source>
        <dbReference type="SAM" id="Phobius"/>
    </source>
</evidence>
<proteinExistence type="predicted"/>